<evidence type="ECO:0000256" key="6">
    <source>
        <dbReference type="ARBA" id="ARBA00023014"/>
    </source>
</evidence>
<evidence type="ECO:0000256" key="5">
    <source>
        <dbReference type="ARBA" id="ARBA00023004"/>
    </source>
</evidence>
<keyword evidence="10 11" id="KW-0804">Transcription</keyword>
<evidence type="ECO:0000256" key="8">
    <source>
        <dbReference type="ARBA" id="ARBA00023125"/>
    </source>
</evidence>
<feature type="binding site" evidence="11">
    <location>
        <position position="69"/>
    </location>
    <ligand>
        <name>[4Fe-4S] cluster</name>
        <dbReference type="ChEBI" id="CHEBI:49883"/>
    </ligand>
</feature>
<dbReference type="InterPro" id="IPR003482">
    <property type="entry name" value="Whib"/>
</dbReference>
<comment type="function">
    <text evidence="11">Acts as a transcriptional regulator. Probably redox-responsive. The apo- but not holo-form probably binds DNA.</text>
</comment>
<feature type="domain" description="4Fe-4S Wbl-type" evidence="12">
    <location>
        <begin position="34"/>
        <end position="93"/>
    </location>
</feature>
<comment type="PTM">
    <text evidence="11">Upon Fe-S cluster removal intramolecular disulfide bonds are formed.</text>
</comment>
<evidence type="ECO:0000259" key="12">
    <source>
        <dbReference type="PROSITE" id="PS51674"/>
    </source>
</evidence>
<evidence type="ECO:0000256" key="10">
    <source>
        <dbReference type="ARBA" id="ARBA00023163"/>
    </source>
</evidence>
<keyword evidence="9 11" id="KW-1015">Disulfide bond</keyword>
<evidence type="ECO:0000313" key="14">
    <source>
        <dbReference type="Proteomes" id="UP001589587"/>
    </source>
</evidence>
<evidence type="ECO:0000256" key="9">
    <source>
        <dbReference type="ARBA" id="ARBA00023157"/>
    </source>
</evidence>
<comment type="subcellular location">
    <subcellularLocation>
        <location evidence="1 11">Cytoplasm</location>
    </subcellularLocation>
</comment>
<evidence type="ECO:0000256" key="1">
    <source>
        <dbReference type="ARBA" id="ARBA00004496"/>
    </source>
</evidence>
<evidence type="ECO:0000256" key="4">
    <source>
        <dbReference type="ARBA" id="ARBA00022723"/>
    </source>
</evidence>
<feature type="binding site" evidence="11">
    <location>
        <position position="63"/>
    </location>
    <ligand>
        <name>[4Fe-4S] cluster</name>
        <dbReference type="ChEBI" id="CHEBI:49883"/>
    </ligand>
</feature>
<dbReference type="PROSITE" id="PS51674">
    <property type="entry name" value="4FE4S_WBL"/>
    <property type="match status" value="1"/>
</dbReference>
<dbReference type="HAMAP" id="MF_01479">
    <property type="entry name" value="WhiB"/>
    <property type="match status" value="1"/>
</dbReference>
<gene>
    <name evidence="11" type="primary">whiB</name>
    <name evidence="13" type="ORF">ACFFQ6_07545</name>
</gene>
<dbReference type="PANTHER" id="PTHR38839">
    <property type="entry name" value="TRANSCRIPTIONAL REGULATOR WHID-RELATED"/>
    <property type="match status" value="1"/>
</dbReference>
<accession>A0ABV5XAN8</accession>
<comment type="caution">
    <text evidence="13">The sequence shown here is derived from an EMBL/GenBank/DDBJ whole genome shotgun (WGS) entry which is preliminary data.</text>
</comment>
<keyword evidence="8 11" id="KW-0238">DNA-binding</keyword>
<evidence type="ECO:0000313" key="13">
    <source>
        <dbReference type="EMBL" id="MFB9779530.1"/>
    </source>
</evidence>
<comment type="PTM">
    <text evidence="11">The Fe-S cluster can be nitrosylated by nitric oxide (NO).</text>
</comment>
<reference evidence="13 14" key="1">
    <citation type="submission" date="2024-09" db="EMBL/GenBank/DDBJ databases">
        <authorList>
            <person name="Sun Q."/>
            <person name="Mori K."/>
        </authorList>
    </citation>
    <scope>NUCLEOTIDE SEQUENCE [LARGE SCALE GENOMIC DNA]</scope>
    <source>
        <strain evidence="13 14">JCM 11411</strain>
    </source>
</reference>
<keyword evidence="11" id="KW-0963">Cytoplasm</keyword>
<comment type="cofactor">
    <cofactor evidence="11">
        <name>[4Fe-4S] cluster</name>
        <dbReference type="ChEBI" id="CHEBI:49883"/>
    </cofactor>
    <text evidence="11">Binds 1 [4Fe-4S] cluster per subunit. Following nitrosylation of the [4Fe-4S] cluster binds 1 [4Fe-8(NO)] cluster per subunit.</text>
</comment>
<feature type="binding site" evidence="11">
    <location>
        <position position="35"/>
    </location>
    <ligand>
        <name>[4Fe-4S] cluster</name>
        <dbReference type="ChEBI" id="CHEBI:49883"/>
    </ligand>
</feature>
<evidence type="ECO:0000256" key="7">
    <source>
        <dbReference type="ARBA" id="ARBA00023015"/>
    </source>
</evidence>
<evidence type="ECO:0000256" key="11">
    <source>
        <dbReference type="HAMAP-Rule" id="MF_01479"/>
    </source>
</evidence>
<dbReference type="Pfam" id="PF02467">
    <property type="entry name" value="Whib"/>
    <property type="match status" value="1"/>
</dbReference>
<evidence type="ECO:0000256" key="2">
    <source>
        <dbReference type="ARBA" id="ARBA00006597"/>
    </source>
</evidence>
<keyword evidence="5 11" id="KW-0408">Iron</keyword>
<dbReference type="Proteomes" id="UP001589587">
    <property type="component" value="Unassembled WGS sequence"/>
</dbReference>
<keyword evidence="4 11" id="KW-0479">Metal-binding</keyword>
<keyword evidence="14" id="KW-1185">Reference proteome</keyword>
<protein>
    <recommendedName>
        <fullName evidence="11">Transcriptional regulator WhiB</fullName>
    </recommendedName>
</protein>
<sequence length="104" mass="11574">MDAESTLARLIYPTLGRVDATEDRDDETWRWSALCAQSDPDEFFPDKQGRGGSVLAKKVCARCPVSGECLDFALENHEEYGIWGGKTRRERHALRSTRAVAAAS</sequence>
<keyword evidence="6 11" id="KW-0411">Iron-sulfur</keyword>
<dbReference type="InterPro" id="IPR034768">
    <property type="entry name" value="4FE4S_WBL"/>
</dbReference>
<dbReference type="RefSeq" id="WP_378374229.1">
    <property type="nucleotide sequence ID" value="NZ_JBHMAS010000006.1"/>
</dbReference>
<evidence type="ECO:0000256" key="3">
    <source>
        <dbReference type="ARBA" id="ARBA00022485"/>
    </source>
</evidence>
<comment type="similarity">
    <text evidence="2 11">Belongs to the WhiB family.</text>
</comment>
<organism evidence="13 14">
    <name type="scientific">Rhodococcus baikonurensis</name>
    <dbReference type="NCBI Taxonomy" id="172041"/>
    <lineage>
        <taxon>Bacteria</taxon>
        <taxon>Bacillati</taxon>
        <taxon>Actinomycetota</taxon>
        <taxon>Actinomycetes</taxon>
        <taxon>Mycobacteriales</taxon>
        <taxon>Nocardiaceae</taxon>
        <taxon>Rhodococcus</taxon>
        <taxon>Rhodococcus erythropolis group</taxon>
    </lineage>
</organism>
<dbReference type="EMBL" id="JBHMAS010000006">
    <property type="protein sequence ID" value="MFB9779530.1"/>
    <property type="molecule type" value="Genomic_DNA"/>
</dbReference>
<feature type="binding site" evidence="11">
    <location>
        <position position="60"/>
    </location>
    <ligand>
        <name>[4Fe-4S] cluster</name>
        <dbReference type="ChEBI" id="CHEBI:49883"/>
    </ligand>
</feature>
<keyword evidence="7 11" id="KW-0805">Transcription regulation</keyword>
<keyword evidence="3 11" id="KW-0004">4Fe-4S</keyword>
<dbReference type="PANTHER" id="PTHR38839:SF4">
    <property type="entry name" value="TRANSCRIPTIONAL REGULATOR WHIB"/>
    <property type="match status" value="1"/>
</dbReference>
<proteinExistence type="inferred from homology"/>
<name>A0ABV5XAN8_9NOCA</name>